<feature type="transmembrane region" description="Helical" evidence="2">
    <location>
        <begin position="70"/>
        <end position="93"/>
    </location>
</feature>
<dbReference type="EMBL" id="AP028213">
    <property type="protein sequence ID" value="BEI89062.1"/>
    <property type="molecule type" value="Genomic_DNA"/>
</dbReference>
<dbReference type="PANTHER" id="PTHR24045:SF0">
    <property type="entry name" value="N-ACETYLGLUCOSAMINE-1-PHOSPHOTRANSFERASE SUBUNITS ALPHA_BETA"/>
    <property type="match status" value="1"/>
</dbReference>
<name>A0AA48L1J9_9TREE</name>
<organism evidence="3 4">
    <name type="scientific">Cutaneotrichosporon cavernicola</name>
    <dbReference type="NCBI Taxonomy" id="279322"/>
    <lineage>
        <taxon>Eukaryota</taxon>
        <taxon>Fungi</taxon>
        <taxon>Dikarya</taxon>
        <taxon>Basidiomycota</taxon>
        <taxon>Agaricomycotina</taxon>
        <taxon>Tremellomycetes</taxon>
        <taxon>Trichosporonales</taxon>
        <taxon>Trichosporonaceae</taxon>
        <taxon>Cutaneotrichosporon</taxon>
    </lineage>
</organism>
<keyword evidence="1" id="KW-0808">Transferase</keyword>
<proteinExistence type="predicted"/>
<dbReference type="Proteomes" id="UP001233271">
    <property type="component" value="Chromosome 2"/>
</dbReference>
<keyword evidence="2" id="KW-1133">Transmembrane helix</keyword>
<protein>
    <recommendedName>
        <fullName evidence="5">Stealth protein CR3 conserved region 3 domain-containing protein</fullName>
    </recommendedName>
</protein>
<dbReference type="InterPro" id="IPR047141">
    <property type="entry name" value="Stealth"/>
</dbReference>
<dbReference type="RefSeq" id="XP_060454328.1">
    <property type="nucleotide sequence ID" value="XM_060597434.1"/>
</dbReference>
<evidence type="ECO:0000256" key="1">
    <source>
        <dbReference type="ARBA" id="ARBA00022679"/>
    </source>
</evidence>
<dbReference type="PANTHER" id="PTHR24045">
    <property type="match status" value="1"/>
</dbReference>
<dbReference type="GO" id="GO:0046835">
    <property type="term" value="P:carbohydrate phosphorylation"/>
    <property type="evidence" value="ECO:0007669"/>
    <property type="project" value="TreeGrafter"/>
</dbReference>
<dbReference type="KEGG" id="ccac:CcaHIS019_0204240"/>
<gene>
    <name evidence="3" type="ORF">CcaverHIS019_0204240</name>
</gene>
<dbReference type="GeneID" id="85492933"/>
<accession>A0AA48L1J9</accession>
<evidence type="ECO:0000313" key="4">
    <source>
        <dbReference type="Proteomes" id="UP001233271"/>
    </source>
</evidence>
<evidence type="ECO:0008006" key="5">
    <source>
        <dbReference type="Google" id="ProtNLM"/>
    </source>
</evidence>
<keyword evidence="4" id="KW-1185">Reference proteome</keyword>
<evidence type="ECO:0000256" key="2">
    <source>
        <dbReference type="SAM" id="Phobius"/>
    </source>
</evidence>
<reference evidence="3" key="1">
    <citation type="journal article" date="2023" name="BMC Genomics">
        <title>Chromosome-level genome assemblies of Cutaneotrichosporon spp. (Trichosporonales, Basidiomycota) reveal imbalanced evolution between nucleotide sequences and chromosome synteny.</title>
        <authorList>
            <person name="Kobayashi Y."/>
            <person name="Kayamori A."/>
            <person name="Aoki K."/>
            <person name="Shiwa Y."/>
            <person name="Matsutani M."/>
            <person name="Fujita N."/>
            <person name="Sugita T."/>
            <person name="Iwasaki W."/>
            <person name="Tanaka N."/>
            <person name="Takashima M."/>
        </authorList>
    </citation>
    <scope>NUCLEOTIDE SEQUENCE</scope>
    <source>
        <strain evidence="3">HIS019</strain>
    </source>
</reference>
<dbReference type="GO" id="GO:0003976">
    <property type="term" value="F:UDP-N-acetylglucosamine-lysosomal-enzyme N-acetylglucosaminephosphotransferase activity"/>
    <property type="evidence" value="ECO:0007669"/>
    <property type="project" value="TreeGrafter"/>
</dbReference>
<dbReference type="AlphaFoldDB" id="A0AA48L1J9"/>
<dbReference type="GO" id="GO:0005794">
    <property type="term" value="C:Golgi apparatus"/>
    <property type="evidence" value="ECO:0007669"/>
    <property type="project" value="TreeGrafter"/>
</dbReference>
<keyword evidence="2" id="KW-0812">Transmembrane</keyword>
<evidence type="ECO:0000313" key="3">
    <source>
        <dbReference type="EMBL" id="BEI89062.1"/>
    </source>
</evidence>
<keyword evidence="2" id="KW-0472">Membrane</keyword>
<sequence length="814" mass="93092">MWPWSHERSVSYSPIGQTCADDALPGPIHDYRSSDGVDLESGFPKESVLSTWRSYVEHYIGRARRQRRPLLVMSALGAVLCFCAIILFSFTIYDRVLPTRAVYGDVGWTGNDNVGANDAVFNASEGILPISDDPTHLLVPTREPRRKPVPLLRPYETRPPLDMLTEFFITGEIKYTDPSTHTTPQMDLVYMFVNASSDYFHAAKEAKMTEEGMPLAGKGQTHHYRDNGELRGAMRSGALAFGDRVRDIHLITGLFEIPEENQQIIPSDDELARLGVNTSDITGWKVCQIPEWFDYENRANVKHHTHSDIYYLPRDDDGRIHPSIADEDEDKWRNLSLPTFNSFEIENRVGWVEGLAENFIFSNDDMFFLGGLSTADFHHPLLGPVLRLEPEMMIKDEVPSNLLTSGGEMGGLQHAGLLLSARFPRRKREYLHHMPKAFTKTMAQESSIMFAQSMTLAGTRTFRQSKRGRADISLAFLTAHLQIERWREGLLWTYIVAKLGGQDGVLRANARDQLRNVLHVQKGEEGDGLVFEKIKRSTLQDVEEMSYRAGWEQALHTQYHFSSFDGHLPSSKKILHNDDTKHCIFSISQCLPKDFFSNDEDVSAVDVFRTLTFDLGGCGDCLIDALINESGERGLSAFFPSADALYFPPKDQPKRMWERSEPMLPLTPTWEEANFSLAYNVRTGQDGWKGVRPRTDGAVRMREWCVKMLSRYTYAYGRTPSRFYMVHNEAEFTRYVNELTRNTDVAMVCINDDQPDNATGAVRKRFRKWMETLFSGDSRFVRYEKAHFRWSDDDSLLLDREDEQDNEKEKEKKA</sequence>